<protein>
    <recommendedName>
        <fullName evidence="1">Polysaccharide pyruvyl transferase domain-containing protein</fullName>
    </recommendedName>
</protein>
<dbReference type="RefSeq" id="WP_133399274.1">
    <property type="nucleotide sequence ID" value="NZ_SMZX01000001.1"/>
</dbReference>
<comment type="caution">
    <text evidence="2">The sequence shown here is derived from an EMBL/GenBank/DDBJ whole genome shotgun (WGS) entry which is preliminary data.</text>
</comment>
<dbReference type="Proteomes" id="UP000295633">
    <property type="component" value="Unassembled WGS sequence"/>
</dbReference>
<gene>
    <name evidence="2" type="ORF">E2R54_07665</name>
</gene>
<organism evidence="2 3">
    <name type="scientific">Microbacterium oleivorans</name>
    <dbReference type="NCBI Taxonomy" id="273677"/>
    <lineage>
        <taxon>Bacteria</taxon>
        <taxon>Bacillati</taxon>
        <taxon>Actinomycetota</taxon>
        <taxon>Actinomycetes</taxon>
        <taxon>Micrococcales</taxon>
        <taxon>Microbacteriaceae</taxon>
        <taxon>Microbacterium</taxon>
    </lineage>
</organism>
<dbReference type="Pfam" id="PF04230">
    <property type="entry name" value="PS_pyruv_trans"/>
    <property type="match status" value="1"/>
</dbReference>
<name>A0A4R5YML4_9MICO</name>
<evidence type="ECO:0000313" key="2">
    <source>
        <dbReference type="EMBL" id="TDL46288.1"/>
    </source>
</evidence>
<sequence length="352" mass="38208">MKHSRRRQVFCTIAAQHDNLGDIVIRQRMLELVDPEICDLRISVGAMPPAYIDAFDLPAHARLYRSGLAFGASFVWSSVAGRSALLLPPGPYPLTSARAALRSWASVIMSALARAGGGASVTVGKSVRGAHRGAISAERALVRISRLYVSRDRLSAQTLGIPVDALPDLALLAPARSASFKNVVAISLRYDKPVGEDLLRSVVAWSRAQGLVPTFVTQVRRDEKQHADLAERLGAEHLSWGDRSHREQMESIEELYSRSSLVVTDRLHAALLGVIGGAVPLALRGKDEPSKIVDAFDGVLPVVTLDRNGEHRLPDRLSAGLQSAETVASAREDARHGLISLRDRVRLRLAGR</sequence>
<dbReference type="AlphaFoldDB" id="A0A4R5YML4"/>
<feature type="domain" description="Polysaccharide pyruvyl transferase" evidence="1">
    <location>
        <begin position="151"/>
        <end position="275"/>
    </location>
</feature>
<dbReference type="EMBL" id="SMZX01000001">
    <property type="protein sequence ID" value="TDL46288.1"/>
    <property type="molecule type" value="Genomic_DNA"/>
</dbReference>
<accession>A0A4R5YML4</accession>
<reference evidence="2 3" key="1">
    <citation type="submission" date="2019-03" db="EMBL/GenBank/DDBJ databases">
        <title>Genome Sequencing and Assembly of Various Microbes Isolated from Partially Reclaimed Soil and Acid Mine Drainage (AMD) Site.</title>
        <authorList>
            <person name="Steinbock B."/>
            <person name="Bechtold R."/>
            <person name="Sevigny J.L."/>
            <person name="Thomas D."/>
            <person name="Cuthill L.R."/>
            <person name="Aveiro Johannsen E.J."/>
            <person name="Thomas K."/>
            <person name="Ghosh A."/>
        </authorList>
    </citation>
    <scope>NUCLEOTIDE SEQUENCE [LARGE SCALE GENOMIC DNA]</scope>
    <source>
        <strain evidence="2 3">F-B2</strain>
    </source>
</reference>
<dbReference type="InterPro" id="IPR007345">
    <property type="entry name" value="Polysacch_pyruvyl_Trfase"/>
</dbReference>
<proteinExistence type="predicted"/>
<evidence type="ECO:0000259" key="1">
    <source>
        <dbReference type="Pfam" id="PF04230"/>
    </source>
</evidence>
<evidence type="ECO:0000313" key="3">
    <source>
        <dbReference type="Proteomes" id="UP000295633"/>
    </source>
</evidence>